<dbReference type="InterPro" id="IPR037401">
    <property type="entry name" value="SnoaL-like"/>
</dbReference>
<dbReference type="Proteomes" id="UP000275394">
    <property type="component" value="Unassembled WGS sequence"/>
</dbReference>
<dbReference type="SUPFAM" id="SSF54427">
    <property type="entry name" value="NTF2-like"/>
    <property type="match status" value="1"/>
</dbReference>
<gene>
    <name evidence="2" type="ORF">EDC56_3904</name>
</gene>
<evidence type="ECO:0000313" key="3">
    <source>
        <dbReference type="Proteomes" id="UP000275394"/>
    </source>
</evidence>
<dbReference type="InterPro" id="IPR032710">
    <property type="entry name" value="NTF2-like_dom_sf"/>
</dbReference>
<organism evidence="2 3">
    <name type="scientific">Sinobacterium caligoides</name>
    <dbReference type="NCBI Taxonomy" id="933926"/>
    <lineage>
        <taxon>Bacteria</taxon>
        <taxon>Pseudomonadati</taxon>
        <taxon>Pseudomonadota</taxon>
        <taxon>Gammaproteobacteria</taxon>
        <taxon>Cellvibrionales</taxon>
        <taxon>Spongiibacteraceae</taxon>
        <taxon>Sinobacterium</taxon>
    </lineage>
</organism>
<keyword evidence="3" id="KW-1185">Reference proteome</keyword>
<name>A0A3N2D4Q4_9GAMM</name>
<reference evidence="2 3" key="1">
    <citation type="submission" date="2018-11" db="EMBL/GenBank/DDBJ databases">
        <title>Genomic Encyclopedia of Type Strains, Phase IV (KMG-IV): sequencing the most valuable type-strain genomes for metagenomic binning, comparative biology and taxonomic classification.</title>
        <authorList>
            <person name="Goeker M."/>
        </authorList>
    </citation>
    <scope>NUCLEOTIDE SEQUENCE [LARGE SCALE GENOMIC DNA]</scope>
    <source>
        <strain evidence="2 3">DSM 100316</strain>
    </source>
</reference>
<feature type="domain" description="SnoaL-like" evidence="1">
    <location>
        <begin position="14"/>
        <end position="138"/>
    </location>
</feature>
<dbReference type="Gene3D" id="3.10.450.50">
    <property type="match status" value="1"/>
</dbReference>
<evidence type="ECO:0000259" key="1">
    <source>
        <dbReference type="Pfam" id="PF13577"/>
    </source>
</evidence>
<accession>A0A3N2D4Q4</accession>
<proteinExistence type="predicted"/>
<dbReference type="OrthoDB" id="4571298at2"/>
<dbReference type="EMBL" id="RKHR01000011">
    <property type="protein sequence ID" value="ROR94761.1"/>
    <property type="molecule type" value="Genomic_DNA"/>
</dbReference>
<protein>
    <submittedName>
        <fullName evidence="2">SnoaL-like protein</fullName>
    </submittedName>
</protein>
<comment type="caution">
    <text evidence="2">The sequence shown here is derived from an EMBL/GenBank/DDBJ whole genome shotgun (WGS) entry which is preliminary data.</text>
</comment>
<dbReference type="AlphaFoldDB" id="A0A3N2D4Q4"/>
<sequence>MTNEELQSLQKRVQRLEAIEAIKQLKARYLSACDSKQLTLIRDCFAEGEIDIDYGAVGCFRHRDELLALFDNVGNHQHMVEMHHGQNPRITLLDEEQAEGEWGLYYFLINSEENTLTQLGGVYADRYRLIDGQWRITASQFTPTSTLVSQLEQGQAEIMVAGRPPQSVTQEA</sequence>
<evidence type="ECO:0000313" key="2">
    <source>
        <dbReference type="EMBL" id="ROR94761.1"/>
    </source>
</evidence>
<dbReference type="Pfam" id="PF13577">
    <property type="entry name" value="SnoaL_4"/>
    <property type="match status" value="1"/>
</dbReference>